<dbReference type="GO" id="GO:0008168">
    <property type="term" value="F:methyltransferase activity"/>
    <property type="evidence" value="ECO:0007669"/>
    <property type="project" value="UniProtKB-KW"/>
</dbReference>
<proteinExistence type="predicted"/>
<dbReference type="Pfam" id="PF13649">
    <property type="entry name" value="Methyltransf_25"/>
    <property type="match status" value="1"/>
</dbReference>
<gene>
    <name evidence="2" type="ORF">C457_04071</name>
</gene>
<dbReference type="PANTHER" id="PTHR43591">
    <property type="entry name" value="METHYLTRANSFERASE"/>
    <property type="match status" value="1"/>
</dbReference>
<feature type="domain" description="Methyltransferase" evidence="1">
    <location>
        <begin position="51"/>
        <end position="143"/>
    </location>
</feature>
<protein>
    <submittedName>
        <fullName evidence="2">N-methyltransferase-like protein</fullName>
    </submittedName>
</protein>
<reference evidence="2 3" key="1">
    <citation type="journal article" date="2014" name="PLoS Genet.">
        <title>Phylogenetically driven sequencing of extremely halophilic archaea reveals strategies for static and dynamic osmo-response.</title>
        <authorList>
            <person name="Becker E.A."/>
            <person name="Seitzer P.M."/>
            <person name="Tritt A."/>
            <person name="Larsen D."/>
            <person name="Krusor M."/>
            <person name="Yao A.I."/>
            <person name="Wu D."/>
            <person name="Madern D."/>
            <person name="Eisen J.A."/>
            <person name="Darling A.E."/>
            <person name="Facciotti M.T."/>
        </authorList>
    </citation>
    <scope>NUCLEOTIDE SEQUENCE [LARGE SCALE GENOMIC DNA]</scope>
    <source>
        <strain evidence="3">DSM 18310 / JCM 13924 / TL6</strain>
    </source>
</reference>
<dbReference type="InterPro" id="IPR029063">
    <property type="entry name" value="SAM-dependent_MTases_sf"/>
</dbReference>
<evidence type="ECO:0000313" key="2">
    <source>
        <dbReference type="EMBL" id="ELZ73107.1"/>
    </source>
</evidence>
<sequence length="260" mass="29099">MRSVKGKEWYQADEVAQEYDSKRFSKGGRLIDRREKEAVLAALGPVEDKNVLEIACGTGRFTVMLAQEGANVVGLDISRAMMVQGREKARRAGVADRIEFLRGDAARLPFPDDHFDAVFAMRFFHLADTPAKFLAEMARVSKQQVFFDTFNDGSLRVAYNWLLPMGSRLYSEGDVRRLLGDAGLDLADAKHDFVIPFGFYRKVPNGVAQPFRSLDLAVGDSPVGDDLASVSYWNARVGRRAVPRGDSGERRRVRRSHGRI</sequence>
<dbReference type="Gene3D" id="3.40.50.150">
    <property type="entry name" value="Vaccinia Virus protein VP39"/>
    <property type="match status" value="1"/>
</dbReference>
<accession>M0GNK0</accession>
<dbReference type="InterPro" id="IPR041698">
    <property type="entry name" value="Methyltransf_25"/>
</dbReference>
<dbReference type="SUPFAM" id="SSF53335">
    <property type="entry name" value="S-adenosyl-L-methionine-dependent methyltransferases"/>
    <property type="match status" value="1"/>
</dbReference>
<keyword evidence="3" id="KW-1185">Reference proteome</keyword>
<name>M0GNK0_HALPT</name>
<dbReference type="EMBL" id="AOLG01000009">
    <property type="protein sequence ID" value="ELZ73107.1"/>
    <property type="molecule type" value="Genomic_DNA"/>
</dbReference>
<evidence type="ECO:0000313" key="3">
    <source>
        <dbReference type="Proteomes" id="UP000011559"/>
    </source>
</evidence>
<dbReference type="CDD" id="cd02440">
    <property type="entry name" value="AdoMet_MTases"/>
    <property type="match status" value="1"/>
</dbReference>
<dbReference type="AlphaFoldDB" id="M0GNK0"/>
<dbReference type="Proteomes" id="UP000011559">
    <property type="component" value="Unassembled WGS sequence"/>
</dbReference>
<dbReference type="GO" id="GO:0032259">
    <property type="term" value="P:methylation"/>
    <property type="evidence" value="ECO:0007669"/>
    <property type="project" value="UniProtKB-KW"/>
</dbReference>
<evidence type="ECO:0000259" key="1">
    <source>
        <dbReference type="Pfam" id="PF13649"/>
    </source>
</evidence>
<comment type="caution">
    <text evidence="2">The sequence shown here is derived from an EMBL/GenBank/DDBJ whole genome shotgun (WGS) entry which is preliminary data.</text>
</comment>
<organism evidence="2 3">
    <name type="scientific">Haloferax prahovense (strain DSM 18310 / JCM 13924 / TL6)</name>
    <dbReference type="NCBI Taxonomy" id="1227461"/>
    <lineage>
        <taxon>Archaea</taxon>
        <taxon>Methanobacteriati</taxon>
        <taxon>Methanobacteriota</taxon>
        <taxon>Stenosarchaea group</taxon>
        <taxon>Halobacteria</taxon>
        <taxon>Halobacteriales</taxon>
        <taxon>Haloferacaceae</taxon>
        <taxon>Haloferax</taxon>
    </lineage>
</organism>
<dbReference type="PATRIC" id="fig|1227461.3.peg.825"/>